<evidence type="ECO:0000313" key="2">
    <source>
        <dbReference type="Proteomes" id="UP000265520"/>
    </source>
</evidence>
<dbReference type="AlphaFoldDB" id="A0A392V476"/>
<dbReference type="Proteomes" id="UP000265520">
    <property type="component" value="Unassembled WGS sequence"/>
</dbReference>
<keyword evidence="2" id="KW-1185">Reference proteome</keyword>
<accession>A0A392V476</accession>
<comment type="caution">
    <text evidence="1">The sequence shown here is derived from an EMBL/GenBank/DDBJ whole genome shotgun (WGS) entry which is preliminary data.</text>
</comment>
<reference evidence="1 2" key="1">
    <citation type="journal article" date="2018" name="Front. Plant Sci.">
        <title>Red Clover (Trifolium pratense) and Zigzag Clover (T. medium) - A Picture of Genomic Similarities and Differences.</title>
        <authorList>
            <person name="Dluhosova J."/>
            <person name="Istvanek J."/>
            <person name="Nedelnik J."/>
            <person name="Repkova J."/>
        </authorList>
    </citation>
    <scope>NUCLEOTIDE SEQUENCE [LARGE SCALE GENOMIC DNA]</scope>
    <source>
        <strain evidence="2">cv. 10/8</strain>
        <tissue evidence="1">Leaf</tissue>
    </source>
</reference>
<protein>
    <submittedName>
        <fullName evidence="1">Uncharacterized protein</fullName>
    </submittedName>
</protein>
<name>A0A392V476_9FABA</name>
<evidence type="ECO:0000313" key="1">
    <source>
        <dbReference type="EMBL" id="MCI82232.1"/>
    </source>
</evidence>
<organism evidence="1 2">
    <name type="scientific">Trifolium medium</name>
    <dbReference type="NCBI Taxonomy" id="97028"/>
    <lineage>
        <taxon>Eukaryota</taxon>
        <taxon>Viridiplantae</taxon>
        <taxon>Streptophyta</taxon>
        <taxon>Embryophyta</taxon>
        <taxon>Tracheophyta</taxon>
        <taxon>Spermatophyta</taxon>
        <taxon>Magnoliopsida</taxon>
        <taxon>eudicotyledons</taxon>
        <taxon>Gunneridae</taxon>
        <taxon>Pentapetalae</taxon>
        <taxon>rosids</taxon>
        <taxon>fabids</taxon>
        <taxon>Fabales</taxon>
        <taxon>Fabaceae</taxon>
        <taxon>Papilionoideae</taxon>
        <taxon>50 kb inversion clade</taxon>
        <taxon>NPAAA clade</taxon>
        <taxon>Hologalegina</taxon>
        <taxon>IRL clade</taxon>
        <taxon>Trifolieae</taxon>
        <taxon>Trifolium</taxon>
    </lineage>
</organism>
<proteinExistence type="predicted"/>
<sequence length="27" mass="2780">APEAVDVLDPLGLLAIEVVETTGITED</sequence>
<dbReference type="EMBL" id="LXQA011038415">
    <property type="protein sequence ID" value="MCI82232.1"/>
    <property type="molecule type" value="Genomic_DNA"/>
</dbReference>
<feature type="non-terminal residue" evidence="1">
    <location>
        <position position="1"/>
    </location>
</feature>